<feature type="signal peptide" evidence="2">
    <location>
        <begin position="1"/>
        <end position="20"/>
    </location>
</feature>
<name>A0AAD6ZZ02_9AGAR</name>
<accession>A0AAD6ZZ02</accession>
<evidence type="ECO:0000259" key="3">
    <source>
        <dbReference type="Pfam" id="PF00144"/>
    </source>
</evidence>
<protein>
    <submittedName>
        <fullName evidence="4">Beta-lactamase/transpeptidase-like protein</fullName>
    </submittedName>
</protein>
<organism evidence="4 5">
    <name type="scientific">Mycena albidolilacea</name>
    <dbReference type="NCBI Taxonomy" id="1033008"/>
    <lineage>
        <taxon>Eukaryota</taxon>
        <taxon>Fungi</taxon>
        <taxon>Dikarya</taxon>
        <taxon>Basidiomycota</taxon>
        <taxon>Agaricomycotina</taxon>
        <taxon>Agaricomycetes</taxon>
        <taxon>Agaricomycetidae</taxon>
        <taxon>Agaricales</taxon>
        <taxon>Marasmiineae</taxon>
        <taxon>Mycenaceae</taxon>
        <taxon>Mycena</taxon>
    </lineage>
</organism>
<dbReference type="AlphaFoldDB" id="A0AAD6ZZ02"/>
<comment type="similarity">
    <text evidence="1">Belongs to the peptidase S12 family.</text>
</comment>
<reference evidence="4" key="1">
    <citation type="submission" date="2023-03" db="EMBL/GenBank/DDBJ databases">
        <title>Massive genome expansion in bonnet fungi (Mycena s.s.) driven by repeated elements and novel gene families across ecological guilds.</title>
        <authorList>
            <consortium name="Lawrence Berkeley National Laboratory"/>
            <person name="Harder C.B."/>
            <person name="Miyauchi S."/>
            <person name="Viragh M."/>
            <person name="Kuo A."/>
            <person name="Thoen E."/>
            <person name="Andreopoulos B."/>
            <person name="Lu D."/>
            <person name="Skrede I."/>
            <person name="Drula E."/>
            <person name="Henrissat B."/>
            <person name="Morin E."/>
            <person name="Kohler A."/>
            <person name="Barry K."/>
            <person name="LaButti K."/>
            <person name="Morin E."/>
            <person name="Salamov A."/>
            <person name="Lipzen A."/>
            <person name="Mereny Z."/>
            <person name="Hegedus B."/>
            <person name="Baldrian P."/>
            <person name="Stursova M."/>
            <person name="Weitz H."/>
            <person name="Taylor A."/>
            <person name="Grigoriev I.V."/>
            <person name="Nagy L.G."/>
            <person name="Martin F."/>
            <person name="Kauserud H."/>
        </authorList>
    </citation>
    <scope>NUCLEOTIDE SEQUENCE</scope>
    <source>
        <strain evidence="4">CBHHK002</strain>
    </source>
</reference>
<feature type="chain" id="PRO_5042089804" evidence="2">
    <location>
        <begin position="21"/>
        <end position="294"/>
    </location>
</feature>
<keyword evidence="2" id="KW-0732">Signal</keyword>
<dbReference type="EMBL" id="JARIHO010000021">
    <property type="protein sequence ID" value="KAJ7346313.1"/>
    <property type="molecule type" value="Genomic_DNA"/>
</dbReference>
<dbReference type="Gene3D" id="3.40.710.10">
    <property type="entry name" value="DD-peptidase/beta-lactamase superfamily"/>
    <property type="match status" value="1"/>
</dbReference>
<evidence type="ECO:0000313" key="5">
    <source>
        <dbReference type="Proteomes" id="UP001218218"/>
    </source>
</evidence>
<evidence type="ECO:0000256" key="2">
    <source>
        <dbReference type="SAM" id="SignalP"/>
    </source>
</evidence>
<evidence type="ECO:0000313" key="4">
    <source>
        <dbReference type="EMBL" id="KAJ7346313.1"/>
    </source>
</evidence>
<dbReference type="PANTHER" id="PTHR46825">
    <property type="entry name" value="D-ALANYL-D-ALANINE-CARBOXYPEPTIDASE/ENDOPEPTIDASE AMPH"/>
    <property type="match status" value="1"/>
</dbReference>
<proteinExistence type="inferred from homology"/>
<dbReference type="PANTHER" id="PTHR46825:SF15">
    <property type="entry name" value="BETA-LACTAMASE-RELATED DOMAIN-CONTAINING PROTEIN"/>
    <property type="match status" value="1"/>
</dbReference>
<dbReference type="SUPFAM" id="SSF56601">
    <property type="entry name" value="beta-lactamase/transpeptidase-like"/>
    <property type="match status" value="1"/>
</dbReference>
<keyword evidence="5" id="KW-1185">Reference proteome</keyword>
<feature type="domain" description="Beta-lactamase-related" evidence="3">
    <location>
        <begin position="35"/>
        <end position="282"/>
    </location>
</feature>
<gene>
    <name evidence="4" type="ORF">DFH08DRAFT_1008459</name>
</gene>
<dbReference type="Proteomes" id="UP001218218">
    <property type="component" value="Unassembled WGS sequence"/>
</dbReference>
<dbReference type="InterPro" id="IPR050491">
    <property type="entry name" value="AmpC-like"/>
</dbReference>
<evidence type="ECO:0000256" key="1">
    <source>
        <dbReference type="ARBA" id="ARBA00038215"/>
    </source>
</evidence>
<sequence>MMLQTIFVPLLLGLATQSLPADPRNGTVFDEEFLSLIQEAIDANNVTGMSVGVLLSDGGVELGVWGNRTESGEKIAPDTIFGVGSLSKAFLSTSLGILMQDFATGKNATALPHDVTEFNWDTKLRDILPGEWMTEDEFSTSKANLVDLLSHVTGLPRHDGSYSPDDSPRDLVLRMRELRASYEFRQLFEYNNQMYIVGSCVVSKLSGMPYRDFVESRIMLPLNMTSPTMHPDRASENDKFSQTWTPTRRRIPFFVTEHTADLIVGAGGVISTAEDMLLWAKLIMSGGLDTRTNV</sequence>
<comment type="caution">
    <text evidence="4">The sequence shown here is derived from an EMBL/GenBank/DDBJ whole genome shotgun (WGS) entry which is preliminary data.</text>
</comment>
<dbReference type="InterPro" id="IPR001466">
    <property type="entry name" value="Beta-lactam-related"/>
</dbReference>
<dbReference type="Pfam" id="PF00144">
    <property type="entry name" value="Beta-lactamase"/>
    <property type="match status" value="1"/>
</dbReference>
<dbReference type="InterPro" id="IPR012338">
    <property type="entry name" value="Beta-lactam/transpept-like"/>
</dbReference>